<reference evidence="2 3" key="1">
    <citation type="submission" date="2016-10" db="EMBL/GenBank/DDBJ databases">
        <authorList>
            <person name="de Groot N.N."/>
        </authorList>
    </citation>
    <scope>NUCLEOTIDE SEQUENCE [LARGE SCALE GENOMIC DNA]</scope>
    <source>
        <strain evidence="2 3">DSM 43357</strain>
    </source>
</reference>
<dbReference type="EMBL" id="FOBF01000042">
    <property type="protein sequence ID" value="SEN84540.1"/>
    <property type="molecule type" value="Genomic_DNA"/>
</dbReference>
<accession>A0A1H8JUX9</accession>
<protein>
    <recommendedName>
        <fullName evidence="1">Anti-bacteriophage protein A/HamA C-terminal domain-containing protein</fullName>
    </recommendedName>
</protein>
<dbReference type="Proteomes" id="UP000198953">
    <property type="component" value="Unassembled WGS sequence"/>
</dbReference>
<evidence type="ECO:0000313" key="3">
    <source>
        <dbReference type="Proteomes" id="UP000198953"/>
    </source>
</evidence>
<dbReference type="STRING" id="46177.SAMN05660976_08449"/>
<sequence length="254" mass="27586">MTDFRSWCTLKKLVPVGDHHAGMIESYDDAAGVNALSAILPNAYAESESLALIAERLGKDAVAKFLRNKFPTTASARSGDMGEILATAYLHEERGYVVGPSRLIQRDHQEWAMRGDDVLGARLDADGKPHITKAEAKSRVTLRKGTVAEAREGLARNDELPSPHSLTQFAERLLSTVDSDVGEAVLDMQLLEGVRPDCVGHLMFLFTSSDPSRHVTADLQAYSGAVPQLTITLRVQGHKEFIENAYEGVTVGGS</sequence>
<dbReference type="InterPro" id="IPR014976">
    <property type="entry name" value="AbpA_HamA_C"/>
</dbReference>
<dbReference type="AlphaFoldDB" id="A0A1H8JUX9"/>
<keyword evidence="3" id="KW-1185">Reference proteome</keyword>
<evidence type="ECO:0000259" key="1">
    <source>
        <dbReference type="Pfam" id="PF08878"/>
    </source>
</evidence>
<dbReference type="Pfam" id="PF08878">
    <property type="entry name" value="HamA"/>
    <property type="match status" value="1"/>
</dbReference>
<organism evidence="2 3">
    <name type="scientific">Nonomuraea pusilla</name>
    <dbReference type="NCBI Taxonomy" id="46177"/>
    <lineage>
        <taxon>Bacteria</taxon>
        <taxon>Bacillati</taxon>
        <taxon>Actinomycetota</taxon>
        <taxon>Actinomycetes</taxon>
        <taxon>Streptosporangiales</taxon>
        <taxon>Streptosporangiaceae</taxon>
        <taxon>Nonomuraea</taxon>
    </lineage>
</organism>
<gene>
    <name evidence="2" type="ORF">SAMN05660976_08449</name>
</gene>
<feature type="domain" description="Anti-bacteriophage protein A/HamA C-terminal" evidence="1">
    <location>
        <begin position="26"/>
        <end position="247"/>
    </location>
</feature>
<proteinExistence type="predicted"/>
<name>A0A1H8JUX9_9ACTN</name>
<evidence type="ECO:0000313" key="2">
    <source>
        <dbReference type="EMBL" id="SEN84540.1"/>
    </source>
</evidence>
<dbReference type="OrthoDB" id="268197at2"/>